<keyword evidence="2" id="KW-1185">Reference proteome</keyword>
<evidence type="ECO:0000313" key="2">
    <source>
        <dbReference type="Proteomes" id="UP000180254"/>
    </source>
</evidence>
<dbReference type="Pfam" id="PF09950">
    <property type="entry name" value="Major_capside"/>
    <property type="match status" value="1"/>
</dbReference>
<dbReference type="RefSeq" id="WP_071062012.1">
    <property type="nucleotide sequence ID" value="NZ_MKIE01000002.1"/>
</dbReference>
<dbReference type="InterPro" id="IPR020049">
    <property type="entry name" value="Major_capsid-like"/>
</dbReference>
<dbReference type="EMBL" id="MKIE01000002">
    <property type="protein sequence ID" value="OHW63079.1"/>
    <property type="molecule type" value="Genomic_DNA"/>
</dbReference>
<dbReference type="PIRSF" id="PIRSF029202">
    <property type="entry name" value="UCP029202"/>
    <property type="match status" value="1"/>
</dbReference>
<dbReference type="STRING" id="39480.EUAN_08630"/>
<evidence type="ECO:0000313" key="1">
    <source>
        <dbReference type="EMBL" id="OHW63079.1"/>
    </source>
</evidence>
<name>A0A1S1VB69_9FIRM</name>
<organism evidence="1 2">
    <name type="scientific">Andreesenia angusta</name>
    <dbReference type="NCBI Taxonomy" id="39480"/>
    <lineage>
        <taxon>Bacteria</taxon>
        <taxon>Bacillati</taxon>
        <taxon>Bacillota</taxon>
        <taxon>Tissierellia</taxon>
        <taxon>Tissierellales</taxon>
        <taxon>Gottschalkiaceae</taxon>
        <taxon>Andreesenia</taxon>
    </lineage>
</organism>
<accession>A0A1S1VB69</accession>
<evidence type="ECO:0008006" key="3">
    <source>
        <dbReference type="Google" id="ProtNLM"/>
    </source>
</evidence>
<gene>
    <name evidence="1" type="ORF">EUAN_08630</name>
</gene>
<protein>
    <recommendedName>
        <fullName evidence="3">Encapsulating protein for peroxidase</fullName>
    </recommendedName>
</protein>
<dbReference type="OrthoDB" id="6472583at2"/>
<reference evidence="1 2" key="1">
    <citation type="submission" date="2016-09" db="EMBL/GenBank/DDBJ databases">
        <title>Genome sequence of Eubacterium angustum.</title>
        <authorList>
            <person name="Poehlein A."/>
            <person name="Daniel R."/>
        </authorList>
    </citation>
    <scope>NUCLEOTIDE SEQUENCE [LARGE SCALE GENOMIC DNA]</scope>
    <source>
        <strain evidence="1 2">DSM 1989</strain>
    </source>
</reference>
<dbReference type="AlphaFoldDB" id="A0A1S1VB69"/>
<sequence length="340" mass="37371">MKSFGNTRVQSFDSQVLSLGQGAIAMDAASVDSGMAFLVGELEKRDMELNEPLTSVTWPRDIVANTGGGWVESTSNMFADYRTTGGNEHGLMRGQTNNLPIVQGDVSKDVFKVYAWSNVLKVPFIDQQKLQKIGRSLNEILDNGIKLNYNKTLDQMVYEGLPEDDVYGLVNNPAITATAATAGASTKTTWKDKTPDEILDDINQALTKTWADSEYDLSGMANHILIPPSEYSYLVSRKVSDAGNVSLLNYLLENNIAKNQGVELVISPSRWCTGAGTGDTNRMVAYVNAKNRVCIDIPVPMMRSFTETSAKDLAYYTPYVANIGQVKFLYHQCALYVDGI</sequence>
<dbReference type="Proteomes" id="UP000180254">
    <property type="component" value="Unassembled WGS sequence"/>
</dbReference>
<proteinExistence type="predicted"/>
<comment type="caution">
    <text evidence="1">The sequence shown here is derived from an EMBL/GenBank/DDBJ whole genome shotgun (WGS) entry which is preliminary data.</text>
</comment>